<comment type="caution">
    <text evidence="2">The sequence shown here is derived from an EMBL/GenBank/DDBJ whole genome shotgun (WGS) entry which is preliminary data.</text>
</comment>
<organism evidence="2 3">
    <name type="scientific">Rhizoctonia solani</name>
    <dbReference type="NCBI Taxonomy" id="456999"/>
    <lineage>
        <taxon>Eukaryota</taxon>
        <taxon>Fungi</taxon>
        <taxon>Dikarya</taxon>
        <taxon>Basidiomycota</taxon>
        <taxon>Agaricomycotina</taxon>
        <taxon>Agaricomycetes</taxon>
        <taxon>Cantharellales</taxon>
        <taxon>Ceratobasidiaceae</taxon>
        <taxon>Rhizoctonia</taxon>
    </lineage>
</organism>
<proteinExistence type="predicted"/>
<accession>A0A8H3H0I3</accession>
<dbReference type="Proteomes" id="UP000663888">
    <property type="component" value="Unassembled WGS sequence"/>
</dbReference>
<dbReference type="AlphaFoldDB" id="A0A8H3H0I3"/>
<name>A0A8H3H0I3_9AGAM</name>
<feature type="compositionally biased region" description="Polar residues" evidence="1">
    <location>
        <begin position="50"/>
        <end position="70"/>
    </location>
</feature>
<protein>
    <submittedName>
        <fullName evidence="2">Uncharacterized protein</fullName>
    </submittedName>
</protein>
<feature type="region of interest" description="Disordered" evidence="1">
    <location>
        <begin position="35"/>
        <end position="74"/>
    </location>
</feature>
<evidence type="ECO:0000313" key="2">
    <source>
        <dbReference type="EMBL" id="CAE6477680.1"/>
    </source>
</evidence>
<evidence type="ECO:0000313" key="3">
    <source>
        <dbReference type="Proteomes" id="UP000663888"/>
    </source>
</evidence>
<gene>
    <name evidence="2" type="ORF">RDB_LOCUS118796</name>
</gene>
<feature type="non-terminal residue" evidence="2">
    <location>
        <position position="130"/>
    </location>
</feature>
<reference evidence="2" key="1">
    <citation type="submission" date="2021-01" db="EMBL/GenBank/DDBJ databases">
        <authorList>
            <person name="Kaushik A."/>
        </authorList>
    </citation>
    <scope>NUCLEOTIDE SEQUENCE</scope>
    <source>
        <strain evidence="2">AG4-R118</strain>
    </source>
</reference>
<dbReference type="EMBL" id="CAJMWX010001256">
    <property type="protein sequence ID" value="CAE6477680.1"/>
    <property type="molecule type" value="Genomic_DNA"/>
</dbReference>
<sequence>YLESQSFSVPRPQSQSNVKYLVLAVRGEITPNQLVSPELSTLPNAGRPLRQTTKPPERGPTQNKSAQNNLGARAGYTDYYRRGRVISSRSDQTLINLCLWGRTQGLITDIHVNIYVGYIKSIYPSLRRFS</sequence>
<evidence type="ECO:0000256" key="1">
    <source>
        <dbReference type="SAM" id="MobiDB-lite"/>
    </source>
</evidence>